<dbReference type="Gene3D" id="3.90.1570.10">
    <property type="entry name" value="tt1808, chain A"/>
    <property type="match status" value="1"/>
</dbReference>
<protein>
    <recommendedName>
        <fullName evidence="1">Putative restriction endonuclease domain-containing protein</fullName>
    </recommendedName>
</protein>
<proteinExistence type="predicted"/>
<accession>A0A073CCS2</accession>
<evidence type="ECO:0000313" key="3">
    <source>
        <dbReference type="Proteomes" id="UP000027395"/>
    </source>
</evidence>
<dbReference type="EMBL" id="CM002803">
    <property type="protein sequence ID" value="KEI65433.1"/>
    <property type="molecule type" value="Genomic_DNA"/>
</dbReference>
<gene>
    <name evidence="2" type="ORF">A19Y_0190</name>
</gene>
<dbReference type="AlphaFoldDB" id="A0A073CCS2"/>
<dbReference type="SUPFAM" id="SSF52980">
    <property type="entry name" value="Restriction endonuclease-like"/>
    <property type="match status" value="1"/>
</dbReference>
<evidence type="ECO:0000313" key="2">
    <source>
        <dbReference type="EMBL" id="KEI65433.1"/>
    </source>
</evidence>
<dbReference type="PATRIC" id="fig|388467.6.peg.140"/>
<dbReference type="InterPro" id="IPR008538">
    <property type="entry name" value="Uma2"/>
</dbReference>
<evidence type="ECO:0000259" key="1">
    <source>
        <dbReference type="Pfam" id="PF05685"/>
    </source>
</evidence>
<dbReference type="CDD" id="cd06260">
    <property type="entry name" value="DUF820-like"/>
    <property type="match status" value="1"/>
</dbReference>
<dbReference type="InterPro" id="IPR011335">
    <property type="entry name" value="Restrct_endonuc-II-like"/>
</dbReference>
<name>A0A073CCS2_PLAA1</name>
<dbReference type="Proteomes" id="UP000027395">
    <property type="component" value="Chromosome"/>
</dbReference>
<dbReference type="RefSeq" id="WP_026797546.1">
    <property type="nucleotide sequence ID" value="NZ_CM002803.1"/>
</dbReference>
<dbReference type="InterPro" id="IPR012296">
    <property type="entry name" value="Nuclease_put_TT1808"/>
</dbReference>
<dbReference type="Pfam" id="PF05685">
    <property type="entry name" value="Uma2"/>
    <property type="match status" value="1"/>
</dbReference>
<dbReference type="STRING" id="388467.A19Y_0190"/>
<dbReference type="PANTHER" id="PTHR34107">
    <property type="entry name" value="SLL0198 PROTEIN-RELATED"/>
    <property type="match status" value="1"/>
</dbReference>
<dbReference type="GeneID" id="77286483"/>
<keyword evidence="3" id="KW-1185">Reference proteome</keyword>
<sequence length="189" mass="21653">MVAVNQIQTKITLEDFLGFPETKPSSEYINGQIEQKPMPQGEHSLIQTYLSAKINEVGKANKAALAFTELRCTFGGRSLVPDLAVFTWKRIPKTEQGRIENRFEIYPDWVIEILSPEQSPNKVIKKIIFCLKHGTELGWLIDPKDESVMIFQPNQFPDIKSELEILPVLESVKDMKLSVTEMFTWLNIE</sequence>
<dbReference type="PANTHER" id="PTHR34107:SF5">
    <property type="entry name" value="SLL1355 PROTEIN"/>
    <property type="match status" value="1"/>
</dbReference>
<dbReference type="HOGENOM" id="CLU_107036_0_0_3"/>
<dbReference type="eggNOG" id="COG4636">
    <property type="taxonomic scope" value="Bacteria"/>
</dbReference>
<reference evidence="2 3" key="1">
    <citation type="journal article" date="2014" name="Appl. Environ. Microbiol.">
        <title>Elucidation of insertion elements encoded on plasmids and in vitro construction of shuttle vectors from the toxic cyanobacterium Planktothrix.</title>
        <authorList>
            <person name="Christiansen G."/>
            <person name="Goesmann A."/>
            <person name="Kurmayer R."/>
        </authorList>
    </citation>
    <scope>NUCLEOTIDE SEQUENCE [LARGE SCALE GENOMIC DNA]</scope>
    <source>
        <strain evidence="2 3">NIVA-CYA 126/8</strain>
    </source>
</reference>
<feature type="domain" description="Putative restriction endonuclease" evidence="1">
    <location>
        <begin position="13"/>
        <end position="179"/>
    </location>
</feature>
<organism evidence="2 3">
    <name type="scientific">Planktothrix agardhii (strain NIVA-CYA 126/8)</name>
    <dbReference type="NCBI Taxonomy" id="388467"/>
    <lineage>
        <taxon>Bacteria</taxon>
        <taxon>Bacillati</taxon>
        <taxon>Cyanobacteriota</taxon>
        <taxon>Cyanophyceae</taxon>
        <taxon>Oscillatoriophycideae</taxon>
        <taxon>Oscillatoriales</taxon>
        <taxon>Microcoleaceae</taxon>
        <taxon>Planktothrix</taxon>
    </lineage>
</organism>